<evidence type="ECO:0000256" key="1">
    <source>
        <dbReference type="ARBA" id="ARBA00000085"/>
    </source>
</evidence>
<gene>
    <name evidence="7" type="ORF">SAMN05444271_11452</name>
</gene>
<dbReference type="Proteomes" id="UP000198888">
    <property type="component" value="Unassembled WGS sequence"/>
</dbReference>
<keyword evidence="5" id="KW-0472">Membrane</keyword>
<evidence type="ECO:0000256" key="5">
    <source>
        <dbReference type="SAM" id="Phobius"/>
    </source>
</evidence>
<dbReference type="InterPro" id="IPR003661">
    <property type="entry name" value="HisK_dim/P_dom"/>
</dbReference>
<accession>A0A2H4PZP2</accession>
<feature type="transmembrane region" description="Helical" evidence="5">
    <location>
        <begin position="73"/>
        <end position="93"/>
    </location>
</feature>
<keyword evidence="3" id="KW-0808">Transferase</keyword>
<dbReference type="EC" id="2.7.13.3" evidence="2"/>
<dbReference type="SUPFAM" id="SSF55874">
    <property type="entry name" value="ATPase domain of HSP90 chaperone/DNA topoisomerase II/histidine kinase"/>
    <property type="match status" value="1"/>
</dbReference>
<dbReference type="Gene3D" id="1.10.287.130">
    <property type="match status" value="1"/>
</dbReference>
<keyword evidence="5" id="KW-0812">Transmembrane</keyword>
<organism evidence="7 8">
    <name type="scientific">Halohasta litchfieldiae</name>
    <dbReference type="NCBI Taxonomy" id="1073996"/>
    <lineage>
        <taxon>Archaea</taxon>
        <taxon>Methanobacteriati</taxon>
        <taxon>Methanobacteriota</taxon>
        <taxon>Stenosarchaea group</taxon>
        <taxon>Halobacteria</taxon>
        <taxon>Halobacteriales</taxon>
        <taxon>Haloferacaceae</taxon>
        <taxon>Halohasta</taxon>
    </lineage>
</organism>
<dbReference type="GO" id="GO:0030295">
    <property type="term" value="F:protein kinase activator activity"/>
    <property type="evidence" value="ECO:0007669"/>
    <property type="project" value="TreeGrafter"/>
</dbReference>
<comment type="catalytic activity">
    <reaction evidence="1">
        <text>ATP + protein L-histidine = ADP + protein N-phospho-L-histidine.</text>
        <dbReference type="EC" id="2.7.13.3"/>
    </reaction>
</comment>
<feature type="transmembrane region" description="Helical" evidence="5">
    <location>
        <begin position="42"/>
        <end position="61"/>
    </location>
</feature>
<evidence type="ECO:0000256" key="2">
    <source>
        <dbReference type="ARBA" id="ARBA00012438"/>
    </source>
</evidence>
<sequence length="385" mass="41918">MSRERAQWVGTPLLVGLSTLSVSISIYHILTHEAPLLPTILGQWSLLALSLALCGSVYYALTETESRAESLVVGLRATAVYAVAAVASSGYAFHQYLTPEADLPFEAIVFQATFVAVAGGIAGVFLGLERVRRDRTVSELRSTTQQLEWTVDKLDQSNEQLQEFAYVAAHDLQEPARMVATYVDLLASEPDDGESTAEYLEFAEDGAREMLAMIDALQNYYETTAQEMTVETVDTAAVVTDVVDTLEPQLRDADVTVKTENLPTVEGDATQLEAVFEQLLGNALEHGTDVSEIRVSAIRGDDEYRFSVVDDGLDRIASDTEKLFRIFGDAGEATDGPGVGLAVCELVVDRHQGEIWIESEAGETTVQFTIPMAETRPEPLVATRG</sequence>
<accession>A0A1H6VB92</accession>
<dbReference type="OrthoDB" id="106630at2157"/>
<dbReference type="KEGG" id="hae:halTADL_0796"/>
<feature type="transmembrane region" description="Helical" evidence="5">
    <location>
        <begin position="108"/>
        <end position="128"/>
    </location>
</feature>
<dbReference type="PANTHER" id="PTHR42878">
    <property type="entry name" value="TWO-COMPONENT HISTIDINE KINASE"/>
    <property type="match status" value="1"/>
</dbReference>
<dbReference type="STRING" id="1073996.SAMN05444271_11452"/>
<evidence type="ECO:0000256" key="4">
    <source>
        <dbReference type="ARBA" id="ARBA00022777"/>
    </source>
</evidence>
<dbReference type="CDD" id="cd00082">
    <property type="entry name" value="HisKA"/>
    <property type="match status" value="1"/>
</dbReference>
<keyword evidence="8" id="KW-1185">Reference proteome</keyword>
<proteinExistence type="predicted"/>
<dbReference type="CDD" id="cd00075">
    <property type="entry name" value="HATPase"/>
    <property type="match status" value="1"/>
</dbReference>
<dbReference type="RefSeq" id="WP_089672796.1">
    <property type="nucleotide sequence ID" value="NZ_CP024845.1"/>
</dbReference>
<dbReference type="InterPro" id="IPR050351">
    <property type="entry name" value="BphY/WalK/GraS-like"/>
</dbReference>
<keyword evidence="4" id="KW-0418">Kinase</keyword>
<feature type="domain" description="Histidine kinase" evidence="6">
    <location>
        <begin position="167"/>
        <end position="374"/>
    </location>
</feature>
<evidence type="ECO:0000259" key="6">
    <source>
        <dbReference type="PROSITE" id="PS50109"/>
    </source>
</evidence>
<dbReference type="PROSITE" id="PS50109">
    <property type="entry name" value="HIS_KIN"/>
    <property type="match status" value="1"/>
</dbReference>
<dbReference type="InterPro" id="IPR003594">
    <property type="entry name" value="HATPase_dom"/>
</dbReference>
<dbReference type="GO" id="GO:0000155">
    <property type="term" value="F:phosphorelay sensor kinase activity"/>
    <property type="evidence" value="ECO:0007669"/>
    <property type="project" value="InterPro"/>
</dbReference>
<keyword evidence="5" id="KW-1133">Transmembrane helix</keyword>
<dbReference type="SUPFAM" id="SSF47384">
    <property type="entry name" value="Homodimeric domain of signal transducing histidine kinase"/>
    <property type="match status" value="1"/>
</dbReference>
<dbReference type="InterPro" id="IPR005467">
    <property type="entry name" value="His_kinase_dom"/>
</dbReference>
<name>A0A1H6VB92_9EURY</name>
<dbReference type="AlphaFoldDB" id="A0A1H6VB92"/>
<dbReference type="GO" id="GO:0000156">
    <property type="term" value="F:phosphorelay response regulator activity"/>
    <property type="evidence" value="ECO:0007669"/>
    <property type="project" value="TreeGrafter"/>
</dbReference>
<dbReference type="PANTHER" id="PTHR42878:SF15">
    <property type="entry name" value="BACTERIOPHYTOCHROME"/>
    <property type="match status" value="1"/>
</dbReference>
<feature type="transmembrane region" description="Helical" evidence="5">
    <location>
        <begin position="12"/>
        <end position="30"/>
    </location>
</feature>
<evidence type="ECO:0000313" key="7">
    <source>
        <dbReference type="EMBL" id="SEI97552.1"/>
    </source>
</evidence>
<dbReference type="GeneID" id="35001610"/>
<evidence type="ECO:0000256" key="3">
    <source>
        <dbReference type="ARBA" id="ARBA00022679"/>
    </source>
</evidence>
<dbReference type="EMBL" id="FNYR01000014">
    <property type="protein sequence ID" value="SEI97552.1"/>
    <property type="molecule type" value="Genomic_DNA"/>
</dbReference>
<dbReference type="Gene3D" id="3.30.565.10">
    <property type="entry name" value="Histidine kinase-like ATPase, C-terminal domain"/>
    <property type="match status" value="1"/>
</dbReference>
<reference evidence="7 8" key="1">
    <citation type="submission" date="2016-10" db="EMBL/GenBank/DDBJ databases">
        <authorList>
            <person name="de Groot N.N."/>
        </authorList>
    </citation>
    <scope>NUCLEOTIDE SEQUENCE [LARGE SCALE GENOMIC DNA]</scope>
    <source>
        <strain evidence="7 8">DSM 22187</strain>
    </source>
</reference>
<protein>
    <recommendedName>
        <fullName evidence="2">histidine kinase</fullName>
        <ecNumber evidence="2">2.7.13.3</ecNumber>
    </recommendedName>
</protein>
<dbReference type="SMART" id="SM00387">
    <property type="entry name" value="HATPase_c"/>
    <property type="match status" value="1"/>
</dbReference>
<dbReference type="InterPro" id="IPR036097">
    <property type="entry name" value="HisK_dim/P_sf"/>
</dbReference>
<evidence type="ECO:0000313" key="8">
    <source>
        <dbReference type="Proteomes" id="UP000198888"/>
    </source>
</evidence>
<dbReference type="Pfam" id="PF02518">
    <property type="entry name" value="HATPase_c"/>
    <property type="match status" value="1"/>
</dbReference>
<dbReference type="InterPro" id="IPR036890">
    <property type="entry name" value="HATPase_C_sf"/>
</dbReference>
<dbReference type="GO" id="GO:0007234">
    <property type="term" value="P:osmosensory signaling via phosphorelay pathway"/>
    <property type="evidence" value="ECO:0007669"/>
    <property type="project" value="TreeGrafter"/>
</dbReference>